<feature type="region of interest" description="Disordered" evidence="7">
    <location>
        <begin position="357"/>
        <end position="386"/>
    </location>
</feature>
<feature type="compositionally biased region" description="Low complexity" evidence="7">
    <location>
        <begin position="111"/>
        <end position="121"/>
    </location>
</feature>
<feature type="compositionally biased region" description="Low complexity" evidence="7">
    <location>
        <begin position="434"/>
        <end position="451"/>
    </location>
</feature>
<dbReference type="AlphaFoldDB" id="A0A0L0DS81"/>
<feature type="compositionally biased region" description="Basic residues" evidence="7">
    <location>
        <begin position="558"/>
        <end position="568"/>
    </location>
</feature>
<keyword evidence="6" id="KW-0539">Nucleus</keyword>
<keyword evidence="3" id="KW-0479">Metal-binding</keyword>
<dbReference type="eggNOG" id="KOG2132">
    <property type="taxonomic scope" value="Eukaryota"/>
</dbReference>
<protein>
    <recommendedName>
        <fullName evidence="8">JmjC domain-containing protein</fullName>
    </recommendedName>
</protein>
<feature type="region of interest" description="Disordered" evidence="7">
    <location>
        <begin position="164"/>
        <end position="186"/>
    </location>
</feature>
<reference evidence="9 10" key="1">
    <citation type="submission" date="2010-05" db="EMBL/GenBank/DDBJ databases">
        <title>The Genome Sequence of Thecamonas trahens ATCC 50062.</title>
        <authorList>
            <consortium name="The Broad Institute Genome Sequencing Platform"/>
            <person name="Russ C."/>
            <person name="Cuomo C."/>
            <person name="Shea T."/>
            <person name="Young S.K."/>
            <person name="Zeng Q."/>
            <person name="Koehrsen M."/>
            <person name="Haas B."/>
            <person name="Borodovsky M."/>
            <person name="Guigo R."/>
            <person name="Alvarado L."/>
            <person name="Berlin A."/>
            <person name="Bochicchio J."/>
            <person name="Borenstein D."/>
            <person name="Chapman S."/>
            <person name="Chen Z."/>
            <person name="Freedman E."/>
            <person name="Gellesch M."/>
            <person name="Goldberg J."/>
            <person name="Griggs A."/>
            <person name="Gujja S."/>
            <person name="Heilman E."/>
            <person name="Heiman D."/>
            <person name="Hepburn T."/>
            <person name="Howarth C."/>
            <person name="Jen D."/>
            <person name="Larson L."/>
            <person name="Mehta T."/>
            <person name="Park D."/>
            <person name="Pearson M."/>
            <person name="Roberts A."/>
            <person name="Saif S."/>
            <person name="Shenoy N."/>
            <person name="Sisk P."/>
            <person name="Stolte C."/>
            <person name="Sykes S."/>
            <person name="Thomson T."/>
            <person name="Walk T."/>
            <person name="White J."/>
            <person name="Yandava C."/>
            <person name="Burger G."/>
            <person name="Gray M.W."/>
            <person name="Holland P.W.H."/>
            <person name="King N."/>
            <person name="Lang F.B.F."/>
            <person name="Roger A.J."/>
            <person name="Ruiz-Trillo I."/>
            <person name="Lander E."/>
            <person name="Nusbaum C."/>
        </authorList>
    </citation>
    <scope>NUCLEOTIDE SEQUENCE [LARGE SCALE GENOMIC DNA]</scope>
    <source>
        <strain evidence="9 10">ATCC 50062</strain>
    </source>
</reference>
<keyword evidence="4" id="KW-0560">Oxidoreductase</keyword>
<evidence type="ECO:0000313" key="9">
    <source>
        <dbReference type="EMBL" id="KNC55067.1"/>
    </source>
</evidence>
<dbReference type="RefSeq" id="XP_013753384.1">
    <property type="nucleotide sequence ID" value="XM_013897930.1"/>
</dbReference>
<organism evidence="9 10">
    <name type="scientific">Thecamonas trahens ATCC 50062</name>
    <dbReference type="NCBI Taxonomy" id="461836"/>
    <lineage>
        <taxon>Eukaryota</taxon>
        <taxon>Apusozoa</taxon>
        <taxon>Apusomonadida</taxon>
        <taxon>Apusomonadidae</taxon>
        <taxon>Thecamonas</taxon>
    </lineage>
</organism>
<name>A0A0L0DS81_THETB</name>
<dbReference type="SUPFAM" id="SSF51197">
    <property type="entry name" value="Clavaminate synthase-like"/>
    <property type="match status" value="1"/>
</dbReference>
<evidence type="ECO:0000256" key="5">
    <source>
        <dbReference type="ARBA" id="ARBA00023004"/>
    </source>
</evidence>
<dbReference type="GO" id="GO:0005634">
    <property type="term" value="C:nucleus"/>
    <property type="evidence" value="ECO:0007669"/>
    <property type="project" value="UniProtKB-SubCell"/>
</dbReference>
<keyword evidence="5" id="KW-0408">Iron</keyword>
<dbReference type="GO" id="GO:0016491">
    <property type="term" value="F:oxidoreductase activity"/>
    <property type="evidence" value="ECO:0007669"/>
    <property type="project" value="UniProtKB-KW"/>
</dbReference>
<dbReference type="EMBL" id="GL349494">
    <property type="protein sequence ID" value="KNC55067.1"/>
    <property type="molecule type" value="Genomic_DNA"/>
</dbReference>
<evidence type="ECO:0000256" key="2">
    <source>
        <dbReference type="ARBA" id="ARBA00004123"/>
    </source>
</evidence>
<dbReference type="SMART" id="SM00558">
    <property type="entry name" value="JmjC"/>
    <property type="match status" value="1"/>
</dbReference>
<dbReference type="Proteomes" id="UP000054408">
    <property type="component" value="Unassembled WGS sequence"/>
</dbReference>
<dbReference type="InterPro" id="IPR003347">
    <property type="entry name" value="JmjC_dom"/>
</dbReference>
<dbReference type="GO" id="GO:0046872">
    <property type="term" value="F:metal ion binding"/>
    <property type="evidence" value="ECO:0007669"/>
    <property type="project" value="UniProtKB-KW"/>
</dbReference>
<dbReference type="Gene3D" id="2.60.120.10">
    <property type="entry name" value="Jelly Rolls"/>
    <property type="match status" value="1"/>
</dbReference>
<evidence type="ECO:0000313" key="10">
    <source>
        <dbReference type="Proteomes" id="UP000054408"/>
    </source>
</evidence>
<evidence type="ECO:0000256" key="6">
    <source>
        <dbReference type="ARBA" id="ARBA00023242"/>
    </source>
</evidence>
<evidence type="ECO:0000256" key="1">
    <source>
        <dbReference type="ARBA" id="ARBA00001954"/>
    </source>
</evidence>
<feature type="compositionally biased region" description="Gly residues" evidence="7">
    <location>
        <begin position="166"/>
        <end position="176"/>
    </location>
</feature>
<gene>
    <name evidence="9" type="ORF">AMSG_12377</name>
</gene>
<feature type="domain" description="JmjC" evidence="8">
    <location>
        <begin position="804"/>
        <end position="960"/>
    </location>
</feature>
<feature type="region of interest" description="Disordered" evidence="7">
    <location>
        <begin position="628"/>
        <end position="651"/>
    </location>
</feature>
<feature type="compositionally biased region" description="Polar residues" evidence="7">
    <location>
        <begin position="632"/>
        <end position="643"/>
    </location>
</feature>
<dbReference type="PANTHER" id="PTHR12461:SF106">
    <property type="entry name" value="BIFUNCTIONAL PEPTIDASE AND ARGINYL-HYDROXYLASE JMJD5"/>
    <property type="match status" value="1"/>
</dbReference>
<feature type="region of interest" description="Disordered" evidence="7">
    <location>
        <begin position="530"/>
        <end position="574"/>
    </location>
</feature>
<proteinExistence type="predicted"/>
<sequence length="1085" mass="114676">MELGRAGGRGGGGGGGRFDLAAAKETARQHLDAFIGPTFLALFHTSALDKFLMLILRYSVAVVQAPPMPAKVMSELLRIVGMHYAELLRMPRSALEDQRRAAAHAHHRRSAMSSRLLSSRPESGRRGRRPDRGAASGSALSSTRRTTSPLPLLLRSNITHKALMTHGGGRSGGAGGSSARHFSSARADGGHVRGKVVYDVYRSPMLPPFFQKAEQERVFYETLYNFVVRLVVFVFNPAYTASLATELNRLFRTSMFNARQPALPPPDADDPVATAKRLHSWRQGREAPFQTLLEKFESTVVKGSGGMPSLVAPSSRFLDAVPVRKVIHMRSPLVAAFLPTRAERIKAAEAETREITRREAREARKRRRIAHDRRRRRKRTARLEAAARKAAAVKARKAAAISALTGGASARAPDAHDAADGDDQYSFDSQVNDSSLSGSSSTSSASSSSWSSSESSLASAVWAKVPFRDELGDAWYDGLYSTDELSVRINYVNSRAIDVLLASQKGKPKSGGASLTSSSAAAGAAATGAAASAKDSSSGRQSSLPRLTEVRTASLRGSRSRPLHKRSLVRGPAARKVSGSGLISDASIASLSQSHASHEERKRRTSSAAAGSIEVDLLAALKKAKLRREETLPSSGDGSTAPRSSPCVRFPSRDGVPLSPDQWRAELASAAEAALAAAAGSGYMFETDGGKSAHAVHVPCIDGSSIPTGLDALDVGRSLGFPIKFTSLPVGALTPEAMAPDGGFPVAVGVYEVNEGQSIKYYFPDAPLASEGLVDGDTAARAGFMTARNVSKRDVARRAFFHPPELERARYLAVHPRALALVGDEMPALDVLAPGESRARALQQATVWMGSAGVVAHSHYDLGHNMYAQLYGSKTFHLAPHSAVDALGGAYAALHPGKRIARGQPVLGQFPLVAALAAADVLYMPPMWWHSVRAETPSISVNVWHADAGVGGARVASGPRGRAALRQWVLEVLAGVGASPALLRARYTEPSVGGSAWREIACPETRASIVATTMAAQTVADCKAVGGAAAAGSLVSSEAIRADIAAAAARTTALDVIERSIYAVMGDAAAVGPFIACLEAGHDEL</sequence>
<feature type="region of interest" description="Disordered" evidence="7">
    <location>
        <begin position="98"/>
        <end position="146"/>
    </location>
</feature>
<dbReference type="InterPro" id="IPR041667">
    <property type="entry name" value="Cupin_8"/>
</dbReference>
<dbReference type="Pfam" id="PF13621">
    <property type="entry name" value="Cupin_8"/>
    <property type="match status" value="1"/>
</dbReference>
<dbReference type="PANTHER" id="PTHR12461">
    <property type="entry name" value="HYPOXIA-INDUCIBLE FACTOR 1 ALPHA INHIBITOR-RELATED"/>
    <property type="match status" value="1"/>
</dbReference>
<feature type="compositionally biased region" description="Low complexity" evidence="7">
    <location>
        <begin position="530"/>
        <end position="539"/>
    </location>
</feature>
<feature type="compositionally biased region" description="Low complexity" evidence="7">
    <location>
        <begin position="177"/>
        <end position="186"/>
    </location>
</feature>
<evidence type="ECO:0000256" key="4">
    <source>
        <dbReference type="ARBA" id="ARBA00023002"/>
    </source>
</evidence>
<accession>A0A0L0DS81</accession>
<comment type="subcellular location">
    <subcellularLocation>
        <location evidence="2">Nucleus</location>
    </subcellularLocation>
</comment>
<evidence type="ECO:0000256" key="3">
    <source>
        <dbReference type="ARBA" id="ARBA00022723"/>
    </source>
</evidence>
<feature type="compositionally biased region" description="Low complexity" evidence="7">
    <location>
        <begin position="133"/>
        <end position="146"/>
    </location>
</feature>
<feature type="compositionally biased region" description="Basic residues" evidence="7">
    <location>
        <begin position="101"/>
        <end position="110"/>
    </location>
</feature>
<dbReference type="OrthoDB" id="47172at2759"/>
<dbReference type="GeneID" id="25570291"/>
<dbReference type="PROSITE" id="PS51184">
    <property type="entry name" value="JMJC"/>
    <property type="match status" value="1"/>
</dbReference>
<evidence type="ECO:0000259" key="8">
    <source>
        <dbReference type="PROSITE" id="PS51184"/>
    </source>
</evidence>
<feature type="region of interest" description="Disordered" evidence="7">
    <location>
        <begin position="406"/>
        <end position="451"/>
    </location>
</feature>
<feature type="compositionally biased region" description="Basic residues" evidence="7">
    <location>
        <begin position="363"/>
        <end position="380"/>
    </location>
</feature>
<dbReference type="InterPro" id="IPR014710">
    <property type="entry name" value="RmlC-like_jellyroll"/>
</dbReference>
<keyword evidence="10" id="KW-1185">Reference proteome</keyword>
<evidence type="ECO:0000256" key="7">
    <source>
        <dbReference type="SAM" id="MobiDB-lite"/>
    </source>
</evidence>
<comment type="cofactor">
    <cofactor evidence="1">
        <name>Fe(2+)</name>
        <dbReference type="ChEBI" id="CHEBI:29033"/>
    </cofactor>
</comment>